<feature type="signal peptide" evidence="2">
    <location>
        <begin position="1"/>
        <end position="29"/>
    </location>
</feature>
<evidence type="ECO:0008006" key="5">
    <source>
        <dbReference type="Google" id="ProtNLM"/>
    </source>
</evidence>
<dbReference type="Proteomes" id="UP000784435">
    <property type="component" value="Unassembled WGS sequence"/>
</dbReference>
<sequence>MKSPLGATLATVLAVTSVTSVHSMADAQAATPATSTVAQSGLGGSGEGNLGGSGDSETGTFDPVELYKALFFASGDAVSEVQDTIDDPSYNELVNEIGNDEHVSKTADDVVDRINDNDSEFFESFHEGITSGDPYQAEKALIEASETTDGKLNEIYEEELERHPELKEKIESEEATDEDIHAASPVAVAALAAAVAVVVVWSAGVAVNYGAAVNVGAGVNVAAGFNVTVKVNVDSAGAAAAADPESRNKFQERTANLTQALAA</sequence>
<proteinExistence type="predicted"/>
<protein>
    <recommendedName>
        <fullName evidence="5">DUF5667 domain-containing protein</fullName>
    </recommendedName>
</protein>
<feature type="chain" id="PRO_5036793695" description="DUF5667 domain-containing protein" evidence="2">
    <location>
        <begin position="30"/>
        <end position="263"/>
    </location>
</feature>
<comment type="caution">
    <text evidence="3">The sequence shown here is derived from an EMBL/GenBank/DDBJ whole genome shotgun (WGS) entry which is preliminary data.</text>
</comment>
<name>A0A921MF44_9MICO</name>
<dbReference type="InterPro" id="IPR023888">
    <property type="entry name" value="SdpC-like"/>
</dbReference>
<dbReference type="AlphaFoldDB" id="A0A921MF44"/>
<feature type="region of interest" description="Disordered" evidence="1">
    <location>
        <begin position="29"/>
        <end position="58"/>
    </location>
</feature>
<organism evidence="3 4">
    <name type="scientific">Brevibacterium senegalense</name>
    <dbReference type="NCBI Taxonomy" id="1033736"/>
    <lineage>
        <taxon>Bacteria</taxon>
        <taxon>Bacillati</taxon>
        <taxon>Actinomycetota</taxon>
        <taxon>Actinomycetes</taxon>
        <taxon>Micrococcales</taxon>
        <taxon>Brevibacteriaceae</taxon>
        <taxon>Brevibacterium</taxon>
    </lineage>
</organism>
<feature type="compositionally biased region" description="Gly residues" evidence="1">
    <location>
        <begin position="41"/>
        <end position="54"/>
    </location>
</feature>
<evidence type="ECO:0000313" key="3">
    <source>
        <dbReference type="EMBL" id="HJG80955.1"/>
    </source>
</evidence>
<accession>A0A921MF44</accession>
<dbReference type="Pfam" id="PF26137">
    <property type="entry name" value="Toxin_SdpC"/>
    <property type="match status" value="1"/>
</dbReference>
<reference evidence="3" key="2">
    <citation type="submission" date="2021-09" db="EMBL/GenBank/DDBJ databases">
        <authorList>
            <person name="Gilroy R."/>
        </authorList>
    </citation>
    <scope>NUCLEOTIDE SEQUENCE</scope>
    <source>
        <strain evidence="3">ChiGjej5B5-7349</strain>
    </source>
</reference>
<dbReference type="EMBL" id="DYUK01000240">
    <property type="protein sequence ID" value="HJG80955.1"/>
    <property type="molecule type" value="Genomic_DNA"/>
</dbReference>
<gene>
    <name evidence="3" type="ORF">K8V08_11145</name>
</gene>
<reference evidence="3" key="1">
    <citation type="journal article" date="2021" name="PeerJ">
        <title>Extensive microbial diversity within the chicken gut microbiome revealed by metagenomics and culture.</title>
        <authorList>
            <person name="Gilroy R."/>
            <person name="Ravi A."/>
            <person name="Getino M."/>
            <person name="Pursley I."/>
            <person name="Horton D.L."/>
            <person name="Alikhan N.F."/>
            <person name="Baker D."/>
            <person name="Gharbi K."/>
            <person name="Hall N."/>
            <person name="Watson M."/>
            <person name="Adriaenssens E.M."/>
            <person name="Foster-Nyarko E."/>
            <person name="Jarju S."/>
            <person name="Secka A."/>
            <person name="Antonio M."/>
            <person name="Oren A."/>
            <person name="Chaudhuri R.R."/>
            <person name="La Ragione R."/>
            <person name="Hildebrand F."/>
            <person name="Pallen M.J."/>
        </authorList>
    </citation>
    <scope>NUCLEOTIDE SEQUENCE</scope>
    <source>
        <strain evidence="3">ChiGjej5B5-7349</strain>
    </source>
</reference>
<evidence type="ECO:0000313" key="4">
    <source>
        <dbReference type="Proteomes" id="UP000784435"/>
    </source>
</evidence>
<evidence type="ECO:0000256" key="2">
    <source>
        <dbReference type="SAM" id="SignalP"/>
    </source>
</evidence>
<keyword evidence="2" id="KW-0732">Signal</keyword>
<evidence type="ECO:0000256" key="1">
    <source>
        <dbReference type="SAM" id="MobiDB-lite"/>
    </source>
</evidence>